<dbReference type="InterPro" id="IPR003599">
    <property type="entry name" value="Ig_sub"/>
</dbReference>
<dbReference type="Proteomes" id="UP000261480">
    <property type="component" value="Unplaced"/>
</dbReference>
<dbReference type="Gene3D" id="2.60.40.10">
    <property type="entry name" value="Immunoglobulins"/>
    <property type="match status" value="4"/>
</dbReference>
<dbReference type="InterPro" id="IPR050964">
    <property type="entry name" value="Striated_Muscle_Regulatory"/>
</dbReference>
<dbReference type="InterPro" id="IPR013783">
    <property type="entry name" value="Ig-like_fold"/>
</dbReference>
<dbReference type="SMART" id="SM00409">
    <property type="entry name" value="IG"/>
    <property type="match status" value="4"/>
</dbReference>
<evidence type="ECO:0000256" key="2">
    <source>
        <dbReference type="ARBA" id="ARBA00022490"/>
    </source>
</evidence>
<evidence type="ECO:0000259" key="5">
    <source>
        <dbReference type="PROSITE" id="PS50835"/>
    </source>
</evidence>
<dbReference type="Pfam" id="PF18362">
    <property type="entry name" value="THB"/>
    <property type="match status" value="1"/>
</dbReference>
<dbReference type="InterPro" id="IPR007110">
    <property type="entry name" value="Ig-like_dom"/>
</dbReference>
<proteinExistence type="predicted"/>
<organism evidence="6 7">
    <name type="scientific">Poecilia mexicana</name>
    <dbReference type="NCBI Taxonomy" id="48701"/>
    <lineage>
        <taxon>Eukaryota</taxon>
        <taxon>Metazoa</taxon>
        <taxon>Chordata</taxon>
        <taxon>Craniata</taxon>
        <taxon>Vertebrata</taxon>
        <taxon>Euteleostomi</taxon>
        <taxon>Actinopterygii</taxon>
        <taxon>Neopterygii</taxon>
        <taxon>Teleostei</taxon>
        <taxon>Neoteleostei</taxon>
        <taxon>Acanthomorphata</taxon>
        <taxon>Ovalentaria</taxon>
        <taxon>Atherinomorphae</taxon>
        <taxon>Cyprinodontiformes</taxon>
        <taxon>Poeciliidae</taxon>
        <taxon>Poeciliinae</taxon>
        <taxon>Poecilia</taxon>
    </lineage>
</organism>
<dbReference type="PROSITE" id="PS50835">
    <property type="entry name" value="IG_LIKE"/>
    <property type="match status" value="3"/>
</dbReference>
<dbReference type="InterPro" id="IPR013098">
    <property type="entry name" value="Ig_I-set"/>
</dbReference>
<name>A0A3B3X582_9TELE</name>
<evidence type="ECO:0000256" key="4">
    <source>
        <dbReference type="ARBA" id="ARBA00023319"/>
    </source>
</evidence>
<dbReference type="GO" id="GO:0045214">
    <property type="term" value="P:sarcomere organization"/>
    <property type="evidence" value="ECO:0007669"/>
    <property type="project" value="TreeGrafter"/>
</dbReference>
<dbReference type="SMART" id="SM00408">
    <property type="entry name" value="IGc2"/>
    <property type="match status" value="2"/>
</dbReference>
<evidence type="ECO:0000256" key="1">
    <source>
        <dbReference type="ARBA" id="ARBA00004496"/>
    </source>
</evidence>
<dbReference type="SUPFAM" id="SSF48726">
    <property type="entry name" value="Immunoglobulin"/>
    <property type="match status" value="4"/>
</dbReference>
<keyword evidence="3" id="KW-0677">Repeat</keyword>
<dbReference type="FunFam" id="2.60.40.10:FF:000425">
    <property type="entry name" value="Myosin light chain kinase"/>
    <property type="match status" value="1"/>
</dbReference>
<dbReference type="FunFam" id="2.60.40.10:FF:001231">
    <property type="entry name" value="Immunoglobulin-like and fibronectin type III domain containing 1"/>
    <property type="match status" value="1"/>
</dbReference>
<keyword evidence="7" id="KW-1185">Reference proteome</keyword>
<dbReference type="InterPro" id="IPR036179">
    <property type="entry name" value="Ig-like_dom_sf"/>
</dbReference>
<dbReference type="FunFam" id="2.60.40.10:FF:001097">
    <property type="entry name" value="Immunoglobulin-like and fibronectin type III domain-containing protein 1"/>
    <property type="match status" value="1"/>
</dbReference>
<dbReference type="Ensembl" id="ENSPMET00000030870.1">
    <property type="protein sequence ID" value="ENSPMEP00000010120.1"/>
    <property type="gene ID" value="ENSPMEG00000012163.1"/>
</dbReference>
<dbReference type="GO" id="GO:0031430">
    <property type="term" value="C:M band"/>
    <property type="evidence" value="ECO:0007669"/>
    <property type="project" value="TreeGrafter"/>
</dbReference>
<keyword evidence="4" id="KW-0393">Immunoglobulin domain</keyword>
<accession>A0A3B3X582</accession>
<reference evidence="6" key="1">
    <citation type="submission" date="2025-08" db="UniProtKB">
        <authorList>
            <consortium name="Ensembl"/>
        </authorList>
    </citation>
    <scope>IDENTIFICATION</scope>
</reference>
<protein>
    <recommendedName>
        <fullName evidence="5">Ig-like domain-containing protein</fullName>
    </recommendedName>
</protein>
<evidence type="ECO:0000313" key="7">
    <source>
        <dbReference type="Proteomes" id="UP000261480"/>
    </source>
</evidence>
<dbReference type="PANTHER" id="PTHR13817">
    <property type="entry name" value="TITIN"/>
    <property type="match status" value="1"/>
</dbReference>
<dbReference type="InterPro" id="IPR003598">
    <property type="entry name" value="Ig_sub2"/>
</dbReference>
<feature type="domain" description="Ig-like" evidence="5">
    <location>
        <begin position="45"/>
        <end position="135"/>
    </location>
</feature>
<reference evidence="6" key="2">
    <citation type="submission" date="2025-09" db="UniProtKB">
        <authorList>
            <consortium name="Ensembl"/>
        </authorList>
    </citation>
    <scope>IDENTIFICATION</scope>
</reference>
<keyword evidence="2" id="KW-0963">Cytoplasm</keyword>
<dbReference type="AlphaFoldDB" id="A0A3B3X582"/>
<evidence type="ECO:0000256" key="3">
    <source>
        <dbReference type="ARBA" id="ARBA00022737"/>
    </source>
</evidence>
<dbReference type="PANTHER" id="PTHR13817:SF181">
    <property type="entry name" value="IMMUNOGLOBULIN-LIKE AND FIBRONECTIN TYPE III DOMAIN-CONTAINING PROTEIN 1"/>
    <property type="match status" value="1"/>
</dbReference>
<sequence length="513" mass="58065">MLYVVKIKDKDATGYILLPIKKRSRVPGVTITQFVERLPAGKSTPDFARKPMTTTVQEGKKAFFKAMVSGEPPPTVTWARNKGEMDDQEKYSTRYDERAREHVLEIVNVKPEQADNYRCFATNEYGQAVCAVTLNVVEGMTNGSNGTVATRKKQLPQQKEGEIDPKLLELLLSAPKKDYERICLEFGVTDFRWLLKKLKQIKKEREDEQSKVVENLDNIKQIEVKPSGRAEFSFNMKLRDPNSEVNLYKDGTLIPYDDDKNSKHSLQKTGINYLFSIKDPQREDAGFYQVDVEETNVLTTDFQVPDVEFVAKIKDSKVTENEDAIFQCVLSTPLNKITWSKEDVSLEHGGKYEITISEDKLTHTLRIKDCQMADKGAYYAIAGITSSSASLTIQGTLSFFTKKYCFDMPQMKALDFESPPSFIIPLKRHTAPEGYECYMSCAVKGDPAPRVTWYHNNISLNTNTNYHITNVCGVCSLLILRVGPKDNGEYKVIIENKLGNAESSMTLNVRGKL</sequence>
<evidence type="ECO:0000313" key="6">
    <source>
        <dbReference type="Ensembl" id="ENSPMEP00000010120.1"/>
    </source>
</evidence>
<feature type="domain" description="Ig-like" evidence="5">
    <location>
        <begin position="305"/>
        <end position="392"/>
    </location>
</feature>
<feature type="domain" description="Ig-like" evidence="5">
    <location>
        <begin position="419"/>
        <end position="508"/>
    </location>
</feature>
<comment type="subcellular location">
    <subcellularLocation>
        <location evidence="1">Cytoplasm</location>
    </subcellularLocation>
</comment>
<dbReference type="Pfam" id="PF07679">
    <property type="entry name" value="I-set"/>
    <property type="match status" value="3"/>
</dbReference>
<dbReference type="InterPro" id="IPR040849">
    <property type="entry name" value="MyBP-C_THB"/>
</dbReference>